<evidence type="ECO:0000256" key="2">
    <source>
        <dbReference type="ARBA" id="ARBA00022448"/>
    </source>
</evidence>
<dbReference type="GO" id="GO:0005524">
    <property type="term" value="F:ATP binding"/>
    <property type="evidence" value="ECO:0007669"/>
    <property type="project" value="UniProtKB-KW"/>
</dbReference>
<evidence type="ECO:0000313" key="12">
    <source>
        <dbReference type="EMBL" id="HIU42473.1"/>
    </source>
</evidence>
<dbReference type="InterPro" id="IPR036640">
    <property type="entry name" value="ABC1_TM_sf"/>
</dbReference>
<protein>
    <submittedName>
        <fullName evidence="12">ABC transporter ATP-binding protein</fullName>
    </submittedName>
</protein>
<evidence type="ECO:0000256" key="8">
    <source>
        <dbReference type="ARBA" id="ARBA00023136"/>
    </source>
</evidence>
<gene>
    <name evidence="12" type="ORF">IAD19_07985</name>
</gene>
<dbReference type="SMART" id="SM00382">
    <property type="entry name" value="AAA"/>
    <property type="match status" value="1"/>
</dbReference>
<comment type="caution">
    <text evidence="12">The sequence shown here is derived from an EMBL/GenBank/DDBJ whole genome shotgun (WGS) entry which is preliminary data.</text>
</comment>
<reference evidence="12" key="1">
    <citation type="submission" date="2020-10" db="EMBL/GenBank/DDBJ databases">
        <authorList>
            <person name="Gilroy R."/>
        </authorList>
    </citation>
    <scope>NUCLEOTIDE SEQUENCE</scope>
    <source>
        <strain evidence="12">4509</strain>
    </source>
</reference>
<dbReference type="Pfam" id="PF00005">
    <property type="entry name" value="ABC_tran"/>
    <property type="match status" value="1"/>
</dbReference>
<dbReference type="InterPro" id="IPR011527">
    <property type="entry name" value="ABC1_TM_dom"/>
</dbReference>
<dbReference type="SUPFAM" id="SSF52540">
    <property type="entry name" value="P-loop containing nucleoside triphosphate hydrolases"/>
    <property type="match status" value="1"/>
</dbReference>
<organism evidence="12 13">
    <name type="scientific">Candidatus Egerieicola faecale</name>
    <dbReference type="NCBI Taxonomy" id="2840774"/>
    <lineage>
        <taxon>Bacteria</taxon>
        <taxon>Bacillati</taxon>
        <taxon>Bacillota</taxon>
        <taxon>Clostridia</taxon>
        <taxon>Eubacteriales</taxon>
        <taxon>Oscillospiraceae</taxon>
        <taxon>Oscillospiraceae incertae sedis</taxon>
        <taxon>Candidatus Egerieicola</taxon>
    </lineage>
</organism>
<keyword evidence="4 9" id="KW-0812">Transmembrane</keyword>
<feature type="transmembrane region" description="Helical" evidence="9">
    <location>
        <begin position="166"/>
        <end position="184"/>
    </location>
</feature>
<dbReference type="FunFam" id="3.40.50.300:FF:000221">
    <property type="entry name" value="Multidrug ABC transporter ATP-binding protein"/>
    <property type="match status" value="1"/>
</dbReference>
<dbReference type="InterPro" id="IPR003439">
    <property type="entry name" value="ABC_transporter-like_ATP-bd"/>
</dbReference>
<dbReference type="InterPro" id="IPR017871">
    <property type="entry name" value="ABC_transporter-like_CS"/>
</dbReference>
<comment type="subcellular location">
    <subcellularLocation>
        <location evidence="1">Cell membrane</location>
        <topology evidence="1">Multi-pass membrane protein</topology>
    </subcellularLocation>
</comment>
<accession>A0A9D1IRZ2</accession>
<keyword evidence="6 12" id="KW-0067">ATP-binding</keyword>
<feature type="transmembrane region" description="Helical" evidence="9">
    <location>
        <begin position="25"/>
        <end position="49"/>
    </location>
</feature>
<dbReference type="SUPFAM" id="SSF90123">
    <property type="entry name" value="ABC transporter transmembrane region"/>
    <property type="match status" value="1"/>
</dbReference>
<feature type="transmembrane region" description="Helical" evidence="9">
    <location>
        <begin position="251"/>
        <end position="273"/>
    </location>
</feature>
<feature type="domain" description="ABC transmembrane type-1" evidence="11">
    <location>
        <begin position="25"/>
        <end position="307"/>
    </location>
</feature>
<dbReference type="PROSITE" id="PS00211">
    <property type="entry name" value="ABC_TRANSPORTER_1"/>
    <property type="match status" value="1"/>
</dbReference>
<dbReference type="Pfam" id="PF00664">
    <property type="entry name" value="ABC_membrane"/>
    <property type="match status" value="1"/>
</dbReference>
<dbReference type="GO" id="GO:0005886">
    <property type="term" value="C:plasma membrane"/>
    <property type="evidence" value="ECO:0007669"/>
    <property type="project" value="UniProtKB-SubCell"/>
</dbReference>
<evidence type="ECO:0000256" key="5">
    <source>
        <dbReference type="ARBA" id="ARBA00022741"/>
    </source>
</evidence>
<dbReference type="InterPro" id="IPR003593">
    <property type="entry name" value="AAA+_ATPase"/>
</dbReference>
<keyword evidence="5" id="KW-0547">Nucleotide-binding</keyword>
<evidence type="ECO:0000256" key="6">
    <source>
        <dbReference type="ARBA" id="ARBA00022840"/>
    </source>
</evidence>
<evidence type="ECO:0000313" key="13">
    <source>
        <dbReference type="Proteomes" id="UP000824082"/>
    </source>
</evidence>
<evidence type="ECO:0000256" key="4">
    <source>
        <dbReference type="ARBA" id="ARBA00022692"/>
    </source>
</evidence>
<dbReference type="GO" id="GO:0015421">
    <property type="term" value="F:ABC-type oligopeptide transporter activity"/>
    <property type="evidence" value="ECO:0007669"/>
    <property type="project" value="TreeGrafter"/>
</dbReference>
<feature type="transmembrane region" description="Helical" evidence="9">
    <location>
        <begin position="285"/>
        <end position="307"/>
    </location>
</feature>
<dbReference type="PANTHER" id="PTHR43394:SF1">
    <property type="entry name" value="ATP-BINDING CASSETTE SUB-FAMILY B MEMBER 10, MITOCHONDRIAL"/>
    <property type="match status" value="1"/>
</dbReference>
<evidence type="ECO:0000256" key="9">
    <source>
        <dbReference type="SAM" id="Phobius"/>
    </source>
</evidence>
<dbReference type="PROSITE" id="PS50929">
    <property type="entry name" value="ABC_TM1F"/>
    <property type="match status" value="1"/>
</dbReference>
<dbReference type="InterPro" id="IPR039421">
    <property type="entry name" value="Type_1_exporter"/>
</dbReference>
<feature type="domain" description="ABC transporter" evidence="10">
    <location>
        <begin position="340"/>
        <end position="576"/>
    </location>
</feature>
<feature type="transmembrane region" description="Helical" evidence="9">
    <location>
        <begin position="142"/>
        <end position="160"/>
    </location>
</feature>
<proteinExistence type="predicted"/>
<dbReference type="PROSITE" id="PS50893">
    <property type="entry name" value="ABC_TRANSPORTER_2"/>
    <property type="match status" value="1"/>
</dbReference>
<dbReference type="Gene3D" id="3.40.50.300">
    <property type="entry name" value="P-loop containing nucleotide triphosphate hydrolases"/>
    <property type="match status" value="1"/>
</dbReference>
<feature type="transmembrane region" description="Helical" evidence="9">
    <location>
        <begin position="61"/>
        <end position="81"/>
    </location>
</feature>
<keyword evidence="7 9" id="KW-1133">Transmembrane helix</keyword>
<dbReference type="InterPro" id="IPR027417">
    <property type="entry name" value="P-loop_NTPase"/>
</dbReference>
<evidence type="ECO:0000256" key="3">
    <source>
        <dbReference type="ARBA" id="ARBA00022475"/>
    </source>
</evidence>
<evidence type="ECO:0000256" key="1">
    <source>
        <dbReference type="ARBA" id="ARBA00004651"/>
    </source>
</evidence>
<reference evidence="12" key="2">
    <citation type="journal article" date="2021" name="PeerJ">
        <title>Extensive microbial diversity within the chicken gut microbiome revealed by metagenomics and culture.</title>
        <authorList>
            <person name="Gilroy R."/>
            <person name="Ravi A."/>
            <person name="Getino M."/>
            <person name="Pursley I."/>
            <person name="Horton D.L."/>
            <person name="Alikhan N.F."/>
            <person name="Baker D."/>
            <person name="Gharbi K."/>
            <person name="Hall N."/>
            <person name="Watson M."/>
            <person name="Adriaenssens E.M."/>
            <person name="Foster-Nyarko E."/>
            <person name="Jarju S."/>
            <person name="Secka A."/>
            <person name="Antonio M."/>
            <person name="Oren A."/>
            <person name="Chaudhuri R.R."/>
            <person name="La Ragione R."/>
            <person name="Hildebrand F."/>
            <person name="Pallen M.J."/>
        </authorList>
    </citation>
    <scope>NUCLEOTIDE SEQUENCE</scope>
    <source>
        <strain evidence="12">4509</strain>
    </source>
</reference>
<evidence type="ECO:0000256" key="7">
    <source>
        <dbReference type="ARBA" id="ARBA00022989"/>
    </source>
</evidence>
<keyword evidence="3" id="KW-1003">Cell membrane</keyword>
<sequence>MRTKEDDILIKKLARSLREFKKDSILSPVFVSLEVLMEVLIPMLMASIIDNGIEQGNMTYIWQLGIVLVLASILSLFFGVLSGRFAAKASAGFAKNLRKDMFSRIQQYSFTNIDKFSNASLVTRLTTDITNVQMAFMMIVRVAVRGPIMLIFAVIFSVQLNAELSLIYLVAIPVLGAGLFWITWKAHPRFEKVFRSYDSLNRVVQENVTAMRVVKAYVREDHENKKFHRISDRVYNLFVSAEKLVCMNTPLMMFAMYTCITLICLLGGQQIIAGDFTTGQLLSQMTYATQILSSLMMLSMVFVMIIMARTSAERIVEVLDEESALKDPADPVEEVPNGSIDFNQVNFSYIGDKEKLALAGVDLHIKSGETVGIIGGTGSAKSTLVQLIPRLYDATEGSVLVGGIDVRQYGLEALRKQVAMVLQKNVLFAGSIKDNLRWGKPDATDEEIVHACKLAQADEFIQGFPDGYDTHIEQGGSNVSGGQKQRLCIARALLAHPKILILDDSTSAVDTRTDALIRKAFAEEIPGTTKLIIAQRINSVENADRVIVLDNGRVDAFDTPENLLKNNKIYREVYQSQGGKGAEDHE</sequence>
<evidence type="ECO:0000259" key="10">
    <source>
        <dbReference type="PROSITE" id="PS50893"/>
    </source>
</evidence>
<dbReference type="PANTHER" id="PTHR43394">
    <property type="entry name" value="ATP-DEPENDENT PERMEASE MDL1, MITOCHONDRIAL"/>
    <property type="match status" value="1"/>
</dbReference>
<dbReference type="CDD" id="cd18548">
    <property type="entry name" value="ABC_6TM_Tm287_like"/>
    <property type="match status" value="1"/>
</dbReference>
<dbReference type="GO" id="GO:0016887">
    <property type="term" value="F:ATP hydrolysis activity"/>
    <property type="evidence" value="ECO:0007669"/>
    <property type="project" value="InterPro"/>
</dbReference>
<dbReference type="Proteomes" id="UP000824082">
    <property type="component" value="Unassembled WGS sequence"/>
</dbReference>
<dbReference type="EMBL" id="DVMX01000151">
    <property type="protein sequence ID" value="HIU42473.1"/>
    <property type="molecule type" value="Genomic_DNA"/>
</dbReference>
<keyword evidence="2" id="KW-0813">Transport</keyword>
<evidence type="ECO:0000259" key="11">
    <source>
        <dbReference type="PROSITE" id="PS50929"/>
    </source>
</evidence>
<name>A0A9D1IRZ2_9FIRM</name>
<keyword evidence="8 9" id="KW-0472">Membrane</keyword>
<dbReference type="Gene3D" id="1.20.1560.10">
    <property type="entry name" value="ABC transporter type 1, transmembrane domain"/>
    <property type="match status" value="1"/>
</dbReference>
<dbReference type="AlphaFoldDB" id="A0A9D1IRZ2"/>